<dbReference type="Proteomes" id="UP000502928">
    <property type="component" value="Chromosome"/>
</dbReference>
<dbReference type="RefSeq" id="WP_166248527.1">
    <property type="nucleotide sequence ID" value="NZ_CP049616.1"/>
</dbReference>
<accession>A0A6G7J3F9</accession>
<keyword evidence="2" id="KW-1185">Reference proteome</keyword>
<organism evidence="1 2">
    <name type="scientific">Flagellimonas oceani</name>
    <dbReference type="NCBI Taxonomy" id="2698672"/>
    <lineage>
        <taxon>Bacteria</taxon>
        <taxon>Pseudomonadati</taxon>
        <taxon>Bacteroidota</taxon>
        <taxon>Flavobacteriia</taxon>
        <taxon>Flavobacteriales</taxon>
        <taxon>Flavobacteriaceae</taxon>
        <taxon>Flagellimonas</taxon>
    </lineage>
</organism>
<protein>
    <submittedName>
        <fullName evidence="1">Uncharacterized protein</fullName>
    </submittedName>
</protein>
<gene>
    <name evidence="1" type="ORF">GVT53_10015</name>
</gene>
<sequence>MKKKNKKLNTLEEIQQLRNNLSGLLGNKKSIDSKGNYVSFEVRDNNHLLMQIISLLEVCVFALGGEGMILSPDNKNASKEDSVTQVLELVLSILPDSQMYFMDKLDEKLSKLENKK</sequence>
<evidence type="ECO:0000313" key="2">
    <source>
        <dbReference type="Proteomes" id="UP000502928"/>
    </source>
</evidence>
<evidence type="ECO:0000313" key="1">
    <source>
        <dbReference type="EMBL" id="QII45002.1"/>
    </source>
</evidence>
<dbReference type="EMBL" id="CP049616">
    <property type="protein sequence ID" value="QII45002.1"/>
    <property type="molecule type" value="Genomic_DNA"/>
</dbReference>
<dbReference type="AlphaFoldDB" id="A0A6G7J3F9"/>
<name>A0A6G7J3F9_9FLAO</name>
<proteinExistence type="predicted"/>
<dbReference type="KEGG" id="mut:GVT53_10015"/>
<reference evidence="1 2" key="1">
    <citation type="submission" date="2020-02" db="EMBL/GenBank/DDBJ databases">
        <title>Complete genome of Muricauda sp. 501str8.</title>
        <authorList>
            <person name="Dong B."/>
            <person name="Zhu S."/>
            <person name="Yang J."/>
            <person name="Chen J."/>
        </authorList>
    </citation>
    <scope>NUCLEOTIDE SEQUENCE [LARGE SCALE GENOMIC DNA]</scope>
    <source>
        <strain evidence="1 2">501str8</strain>
    </source>
</reference>